<proteinExistence type="inferred from homology"/>
<dbReference type="PROSITE" id="PS00455">
    <property type="entry name" value="AMP_BINDING"/>
    <property type="match status" value="1"/>
</dbReference>
<keyword evidence="2" id="KW-0436">Ligase</keyword>
<dbReference type="Gene3D" id="3.40.50.12780">
    <property type="entry name" value="N-terminal domain of ligase-like"/>
    <property type="match status" value="1"/>
</dbReference>
<evidence type="ECO:0000256" key="2">
    <source>
        <dbReference type="ARBA" id="ARBA00022598"/>
    </source>
</evidence>
<dbReference type="RefSeq" id="WP_063180294.1">
    <property type="nucleotide sequence ID" value="NZ_LQNT01000009.1"/>
</dbReference>
<dbReference type="InterPro" id="IPR025110">
    <property type="entry name" value="AMP-bd_C"/>
</dbReference>
<feature type="domain" description="AMP-binding enzyme C-terminal" evidence="4">
    <location>
        <begin position="411"/>
        <end position="486"/>
    </location>
</feature>
<dbReference type="AlphaFoldDB" id="A0A165H2Y6"/>
<evidence type="ECO:0000313" key="5">
    <source>
        <dbReference type="EMBL" id="KZE38619.1"/>
    </source>
</evidence>
<dbReference type="NCBIfam" id="NF004837">
    <property type="entry name" value="PRK06187.1"/>
    <property type="match status" value="1"/>
</dbReference>
<dbReference type="SUPFAM" id="SSF56801">
    <property type="entry name" value="Acetyl-CoA synthetase-like"/>
    <property type="match status" value="1"/>
</dbReference>
<sequence>MFMPEVVVEYGKTQPEKMYTSFEGRQWTYGEFREKAERVAAYFQQQGYQPGDVIALLAGNSDSFVAAYFGVQLGGFILMPVNTKLTAREIGYIFEHSEAKSLIVDEALRKTADETGAVFHEVLEIGGTGEFDAILEDTVLVPDPVKLKSDDTAVIMYTSGTTGKPKGVMLTHRNLLETAEIWAEAMDVTSDDRMQITTPLFHCAASHVFMNAVSVSGGTLVIETAFSPERTVRTLEESRATMFFGVPAMFAILLNRPDIGELNVPDLRLFCYGAAPMPYELVKKLKEIFPGVKVQNLYGQTENTPAATTLKDHYALDKIGSVGEPLPRTEVRVVDEQGRTLPPGQVGEIVVKGPQVMKGYLKNEEETARTIRDGWMYSGDLGRTDEDGLLYIVDRKKDMIIRGGENIYPLEVEEVLFQIPEVLEAAVVGIPHPVYGEVPKAFVVVKEGKTLSEDQIIEYCAQHIAKFKLPAEVEFLDVLPRNASGKVLKHTLRPKAEEAKA</sequence>
<dbReference type="GO" id="GO:0031956">
    <property type="term" value="F:medium-chain fatty acid-CoA ligase activity"/>
    <property type="evidence" value="ECO:0007669"/>
    <property type="project" value="TreeGrafter"/>
</dbReference>
<reference evidence="5 6" key="1">
    <citation type="submission" date="2016-01" db="EMBL/GenBank/DDBJ databases">
        <title>Whole genome sequencing of Bhargavaea cecembensis T14.</title>
        <authorList>
            <person name="Hong K.W."/>
        </authorList>
    </citation>
    <scope>NUCLEOTIDE SEQUENCE [LARGE SCALE GENOMIC DNA]</scope>
    <source>
        <strain evidence="5 6">T14</strain>
    </source>
</reference>
<dbReference type="InterPro" id="IPR042099">
    <property type="entry name" value="ANL_N_sf"/>
</dbReference>
<organism evidence="5 6">
    <name type="scientific">Bhargavaea cecembensis</name>
    <dbReference type="NCBI Taxonomy" id="394098"/>
    <lineage>
        <taxon>Bacteria</taxon>
        <taxon>Bacillati</taxon>
        <taxon>Bacillota</taxon>
        <taxon>Bacilli</taxon>
        <taxon>Bacillales</taxon>
        <taxon>Caryophanaceae</taxon>
        <taxon>Bhargavaea</taxon>
    </lineage>
</organism>
<dbReference type="EMBL" id="LQNT01000009">
    <property type="protein sequence ID" value="KZE38619.1"/>
    <property type="molecule type" value="Genomic_DNA"/>
</dbReference>
<evidence type="ECO:0000313" key="6">
    <source>
        <dbReference type="Proteomes" id="UP000076490"/>
    </source>
</evidence>
<dbReference type="Pfam" id="PF00501">
    <property type="entry name" value="AMP-binding"/>
    <property type="match status" value="1"/>
</dbReference>
<comment type="caution">
    <text evidence="5">The sequence shown here is derived from an EMBL/GenBank/DDBJ whole genome shotgun (WGS) entry which is preliminary data.</text>
</comment>
<protein>
    <submittedName>
        <fullName evidence="5">AMP-dependent synthetase</fullName>
    </submittedName>
</protein>
<dbReference type="InterPro" id="IPR045851">
    <property type="entry name" value="AMP-bd_C_sf"/>
</dbReference>
<dbReference type="FunFam" id="3.30.300.30:FF:000008">
    <property type="entry name" value="2,3-dihydroxybenzoate-AMP ligase"/>
    <property type="match status" value="1"/>
</dbReference>
<dbReference type="InterPro" id="IPR000873">
    <property type="entry name" value="AMP-dep_synth/lig_dom"/>
</dbReference>
<comment type="similarity">
    <text evidence="1">Belongs to the ATP-dependent AMP-binding enzyme family.</text>
</comment>
<evidence type="ECO:0000256" key="1">
    <source>
        <dbReference type="ARBA" id="ARBA00006432"/>
    </source>
</evidence>
<dbReference type="InterPro" id="IPR020845">
    <property type="entry name" value="AMP-binding_CS"/>
</dbReference>
<dbReference type="OrthoDB" id="9803968at2"/>
<feature type="domain" description="AMP-dependent synthetase/ligase" evidence="3">
    <location>
        <begin position="12"/>
        <end position="361"/>
    </location>
</feature>
<gene>
    <name evidence="5" type="ORF">AV656_06850</name>
</gene>
<dbReference type="InterPro" id="IPR020459">
    <property type="entry name" value="AMP-binding"/>
</dbReference>
<evidence type="ECO:0000259" key="4">
    <source>
        <dbReference type="Pfam" id="PF13193"/>
    </source>
</evidence>
<dbReference type="CDD" id="cd17631">
    <property type="entry name" value="FACL_FadD13-like"/>
    <property type="match status" value="1"/>
</dbReference>
<dbReference type="Proteomes" id="UP000076490">
    <property type="component" value="Unassembled WGS sequence"/>
</dbReference>
<dbReference type="PRINTS" id="PR00154">
    <property type="entry name" value="AMPBINDING"/>
</dbReference>
<evidence type="ECO:0000259" key="3">
    <source>
        <dbReference type="Pfam" id="PF00501"/>
    </source>
</evidence>
<dbReference type="PANTHER" id="PTHR43201">
    <property type="entry name" value="ACYL-COA SYNTHETASE"/>
    <property type="match status" value="1"/>
</dbReference>
<accession>A0A165H2Y6</accession>
<dbReference type="Gene3D" id="3.30.300.30">
    <property type="match status" value="1"/>
</dbReference>
<name>A0A165H2Y6_9BACL</name>
<dbReference type="PANTHER" id="PTHR43201:SF5">
    <property type="entry name" value="MEDIUM-CHAIN ACYL-COA LIGASE ACSF2, MITOCHONDRIAL"/>
    <property type="match status" value="1"/>
</dbReference>
<dbReference type="GO" id="GO:0006631">
    <property type="term" value="P:fatty acid metabolic process"/>
    <property type="evidence" value="ECO:0007669"/>
    <property type="project" value="TreeGrafter"/>
</dbReference>
<dbReference type="Pfam" id="PF13193">
    <property type="entry name" value="AMP-binding_C"/>
    <property type="match status" value="1"/>
</dbReference>